<dbReference type="AlphaFoldDB" id="A0A840EHK8"/>
<evidence type="ECO:0000256" key="3">
    <source>
        <dbReference type="ARBA" id="ARBA00022801"/>
    </source>
</evidence>
<evidence type="ECO:0000313" key="6">
    <source>
        <dbReference type="EMBL" id="MBB4117909.1"/>
    </source>
</evidence>
<dbReference type="InterPro" id="IPR051202">
    <property type="entry name" value="Peptidase_C40"/>
</dbReference>
<dbReference type="PROSITE" id="PS51935">
    <property type="entry name" value="NLPC_P60"/>
    <property type="match status" value="1"/>
</dbReference>
<dbReference type="InterPro" id="IPR038765">
    <property type="entry name" value="Papain-like_cys_pep_sf"/>
</dbReference>
<protein>
    <recommendedName>
        <fullName evidence="5">NlpC/P60 domain-containing protein</fullName>
    </recommendedName>
</protein>
<gene>
    <name evidence="6" type="ORF">GGR32_000181</name>
</gene>
<keyword evidence="3" id="KW-0378">Hydrolase</keyword>
<dbReference type="Proteomes" id="UP000553034">
    <property type="component" value="Unassembled WGS sequence"/>
</dbReference>
<dbReference type="EMBL" id="JACIFO010000001">
    <property type="protein sequence ID" value="MBB4117909.1"/>
    <property type="molecule type" value="Genomic_DNA"/>
</dbReference>
<keyword evidence="7" id="KW-1185">Reference proteome</keyword>
<dbReference type="PANTHER" id="PTHR47053">
    <property type="entry name" value="MUREIN DD-ENDOPEPTIDASE MEPH-RELATED"/>
    <property type="match status" value="1"/>
</dbReference>
<evidence type="ECO:0000259" key="5">
    <source>
        <dbReference type="PROSITE" id="PS51935"/>
    </source>
</evidence>
<feature type="domain" description="NlpC/P60" evidence="5">
    <location>
        <begin position="121"/>
        <end position="245"/>
    </location>
</feature>
<evidence type="ECO:0000256" key="2">
    <source>
        <dbReference type="ARBA" id="ARBA00022670"/>
    </source>
</evidence>
<keyword evidence="2" id="KW-0645">Protease</keyword>
<comment type="similarity">
    <text evidence="1">Belongs to the peptidase C40 family.</text>
</comment>
<organism evidence="6 7">
    <name type="scientific">Mesonia hippocampi</name>
    <dbReference type="NCBI Taxonomy" id="1628250"/>
    <lineage>
        <taxon>Bacteria</taxon>
        <taxon>Pseudomonadati</taxon>
        <taxon>Bacteroidota</taxon>
        <taxon>Flavobacteriia</taxon>
        <taxon>Flavobacteriales</taxon>
        <taxon>Flavobacteriaceae</taxon>
        <taxon>Mesonia</taxon>
    </lineage>
</organism>
<dbReference type="Pfam" id="PF18348">
    <property type="entry name" value="SH3_16"/>
    <property type="match status" value="1"/>
</dbReference>
<dbReference type="InterPro" id="IPR000064">
    <property type="entry name" value="NLP_P60_dom"/>
</dbReference>
<dbReference type="SUPFAM" id="SSF54001">
    <property type="entry name" value="Cysteine proteinases"/>
    <property type="match status" value="1"/>
</dbReference>
<reference evidence="6 7" key="1">
    <citation type="submission" date="2020-08" db="EMBL/GenBank/DDBJ databases">
        <title>Genomic Encyclopedia of Type Strains, Phase IV (KMG-IV): sequencing the most valuable type-strain genomes for metagenomic binning, comparative biology and taxonomic classification.</title>
        <authorList>
            <person name="Goeker M."/>
        </authorList>
    </citation>
    <scope>NUCLEOTIDE SEQUENCE [LARGE SCALE GENOMIC DNA]</scope>
    <source>
        <strain evidence="6 7">DSM 29568</strain>
    </source>
</reference>
<dbReference type="InterPro" id="IPR041382">
    <property type="entry name" value="SH3_16"/>
</dbReference>
<evidence type="ECO:0000256" key="4">
    <source>
        <dbReference type="ARBA" id="ARBA00022807"/>
    </source>
</evidence>
<dbReference type="Pfam" id="PF00877">
    <property type="entry name" value="NLPC_P60"/>
    <property type="match status" value="1"/>
</dbReference>
<dbReference type="PANTHER" id="PTHR47053:SF1">
    <property type="entry name" value="MUREIN DD-ENDOPEPTIDASE MEPH-RELATED"/>
    <property type="match status" value="1"/>
</dbReference>
<comment type="caution">
    <text evidence="6">The sequence shown here is derived from an EMBL/GenBank/DDBJ whole genome shotgun (WGS) entry which is preliminary data.</text>
</comment>
<proteinExistence type="inferred from homology"/>
<sequence>MQYGVCTLNIVPVRAEANDASEMVTQLLYGDIFTIIEQRKNWCKIRIAFDNYEGWIDPKQTCLLHKEIFDHQKQLSNRYVADLIEFITTKNQELIPVSLGANLSHLSFLQHQYEGRSQQGEYPKSKLLETAYMYLNAPYLWGGKSPFGIDCSGFTQMVYKINGYALLRDAKQQATQGEPLSFIEESEPGDLAFFDNHEGNIIHVGIIMEDNYIIHAHGKVRIDRIDHTGIFNVDTKRYSHNLRVIKKII</sequence>
<evidence type="ECO:0000256" key="1">
    <source>
        <dbReference type="ARBA" id="ARBA00007074"/>
    </source>
</evidence>
<dbReference type="GO" id="GO:0008234">
    <property type="term" value="F:cysteine-type peptidase activity"/>
    <property type="evidence" value="ECO:0007669"/>
    <property type="project" value="UniProtKB-KW"/>
</dbReference>
<name>A0A840EHK8_9FLAO</name>
<dbReference type="Gene3D" id="2.30.30.40">
    <property type="entry name" value="SH3 Domains"/>
    <property type="match status" value="1"/>
</dbReference>
<evidence type="ECO:0000313" key="7">
    <source>
        <dbReference type="Proteomes" id="UP000553034"/>
    </source>
</evidence>
<dbReference type="Gene3D" id="3.90.1720.10">
    <property type="entry name" value="endopeptidase domain like (from Nostoc punctiforme)"/>
    <property type="match status" value="1"/>
</dbReference>
<dbReference type="GO" id="GO:0006508">
    <property type="term" value="P:proteolysis"/>
    <property type="evidence" value="ECO:0007669"/>
    <property type="project" value="UniProtKB-KW"/>
</dbReference>
<dbReference type="RefSeq" id="WP_183475560.1">
    <property type="nucleotide sequence ID" value="NZ_JACIFO010000001.1"/>
</dbReference>
<accession>A0A840EHK8</accession>
<keyword evidence="4" id="KW-0788">Thiol protease</keyword>